<gene>
    <name evidence="2" type="ORF">EMPG_16913</name>
</gene>
<dbReference type="AlphaFoldDB" id="A0A0H1BEG0"/>
<feature type="region of interest" description="Disordered" evidence="1">
    <location>
        <begin position="42"/>
        <end position="70"/>
    </location>
</feature>
<name>A0A0H1BEG0_9EURO</name>
<protein>
    <submittedName>
        <fullName evidence="2">Uncharacterized protein</fullName>
    </submittedName>
</protein>
<accession>A0A0H1BEG0</accession>
<comment type="caution">
    <text evidence="2">The sequence shown here is derived from an EMBL/GenBank/DDBJ whole genome shotgun (WGS) entry which is preliminary data.</text>
</comment>
<evidence type="ECO:0000313" key="3">
    <source>
        <dbReference type="Proteomes" id="UP000053573"/>
    </source>
</evidence>
<evidence type="ECO:0000313" key="2">
    <source>
        <dbReference type="EMBL" id="KLJ07606.1"/>
    </source>
</evidence>
<dbReference type="EMBL" id="LDEV01002793">
    <property type="protein sequence ID" value="KLJ07606.1"/>
    <property type="molecule type" value="Genomic_DNA"/>
</dbReference>
<feature type="compositionally biased region" description="Polar residues" evidence="1">
    <location>
        <begin position="53"/>
        <end position="70"/>
    </location>
</feature>
<feature type="compositionally biased region" description="Low complexity" evidence="1">
    <location>
        <begin position="42"/>
        <end position="52"/>
    </location>
</feature>
<keyword evidence="3" id="KW-1185">Reference proteome</keyword>
<organism evidence="2 3">
    <name type="scientific">Blastomyces silverae</name>
    <dbReference type="NCBI Taxonomy" id="2060906"/>
    <lineage>
        <taxon>Eukaryota</taxon>
        <taxon>Fungi</taxon>
        <taxon>Dikarya</taxon>
        <taxon>Ascomycota</taxon>
        <taxon>Pezizomycotina</taxon>
        <taxon>Eurotiomycetes</taxon>
        <taxon>Eurotiomycetidae</taxon>
        <taxon>Onygenales</taxon>
        <taxon>Ajellomycetaceae</taxon>
        <taxon>Blastomyces</taxon>
    </lineage>
</organism>
<sequence>MKRWFDSLKKYLPNTSKIQIDSPLNVLPAVLRKNIRQSMALTRSTLSTTSQTEFATSRPRSSMFASQSIP</sequence>
<evidence type="ECO:0000256" key="1">
    <source>
        <dbReference type="SAM" id="MobiDB-lite"/>
    </source>
</evidence>
<proteinExistence type="predicted"/>
<reference evidence="3" key="1">
    <citation type="journal article" date="2015" name="PLoS Genet.">
        <title>The dynamic genome and transcriptome of the human fungal pathogen Blastomyces and close relative Emmonsia.</title>
        <authorList>
            <person name="Munoz J.F."/>
            <person name="Gauthier G.M."/>
            <person name="Desjardins C.A."/>
            <person name="Gallo J.E."/>
            <person name="Holder J."/>
            <person name="Sullivan T.D."/>
            <person name="Marty A.J."/>
            <person name="Carmen J.C."/>
            <person name="Chen Z."/>
            <person name="Ding L."/>
            <person name="Gujja S."/>
            <person name="Magrini V."/>
            <person name="Misas E."/>
            <person name="Mitreva M."/>
            <person name="Priest M."/>
            <person name="Saif S."/>
            <person name="Whiston E.A."/>
            <person name="Young S."/>
            <person name="Zeng Q."/>
            <person name="Goldman W.E."/>
            <person name="Mardis E.R."/>
            <person name="Taylor J.W."/>
            <person name="McEwen J.G."/>
            <person name="Clay O.K."/>
            <person name="Klein B.S."/>
            <person name="Cuomo C.A."/>
        </authorList>
    </citation>
    <scope>NUCLEOTIDE SEQUENCE [LARGE SCALE GENOMIC DNA]</scope>
    <source>
        <strain evidence="3">UAMH 139</strain>
    </source>
</reference>
<dbReference type="Proteomes" id="UP000053573">
    <property type="component" value="Unassembled WGS sequence"/>
</dbReference>